<evidence type="ECO:0000313" key="1">
    <source>
        <dbReference type="EMBL" id="JAH77914.1"/>
    </source>
</evidence>
<name>A0A0E9VIG1_ANGAN</name>
<protein>
    <submittedName>
        <fullName evidence="1">Uncharacterized protein</fullName>
    </submittedName>
</protein>
<organism evidence="1">
    <name type="scientific">Anguilla anguilla</name>
    <name type="common">European freshwater eel</name>
    <name type="synonym">Muraena anguilla</name>
    <dbReference type="NCBI Taxonomy" id="7936"/>
    <lineage>
        <taxon>Eukaryota</taxon>
        <taxon>Metazoa</taxon>
        <taxon>Chordata</taxon>
        <taxon>Craniata</taxon>
        <taxon>Vertebrata</taxon>
        <taxon>Euteleostomi</taxon>
        <taxon>Actinopterygii</taxon>
        <taxon>Neopterygii</taxon>
        <taxon>Teleostei</taxon>
        <taxon>Anguilliformes</taxon>
        <taxon>Anguillidae</taxon>
        <taxon>Anguilla</taxon>
    </lineage>
</organism>
<reference evidence="1" key="1">
    <citation type="submission" date="2014-11" db="EMBL/GenBank/DDBJ databases">
        <authorList>
            <person name="Amaro Gonzalez C."/>
        </authorList>
    </citation>
    <scope>NUCLEOTIDE SEQUENCE</scope>
</reference>
<sequence length="51" mass="5687">MVRGDMAHSTHCRENGWTSHFLTPVQTPSSSRTLLTSKLYCPCLPSHVTTL</sequence>
<proteinExistence type="predicted"/>
<reference evidence="1" key="2">
    <citation type="journal article" date="2015" name="Fish Shellfish Immunol.">
        <title>Early steps in the European eel (Anguilla anguilla)-Vibrio vulnificus interaction in the gills: Role of the RtxA13 toxin.</title>
        <authorList>
            <person name="Callol A."/>
            <person name="Pajuelo D."/>
            <person name="Ebbesson L."/>
            <person name="Teles M."/>
            <person name="MacKenzie S."/>
            <person name="Amaro C."/>
        </authorList>
    </citation>
    <scope>NUCLEOTIDE SEQUENCE</scope>
</reference>
<dbReference type="AlphaFoldDB" id="A0A0E9VIG1"/>
<dbReference type="EMBL" id="GBXM01030663">
    <property type="protein sequence ID" value="JAH77914.1"/>
    <property type="molecule type" value="Transcribed_RNA"/>
</dbReference>
<accession>A0A0E9VIG1</accession>